<comment type="caution">
    <text evidence="4">The sequence shown here is derived from an EMBL/GenBank/DDBJ whole genome shotgun (WGS) entry which is preliminary data.</text>
</comment>
<proteinExistence type="predicted"/>
<keyword evidence="1" id="KW-0805">Transcription regulation</keyword>
<feature type="domain" description="HTH araC/xylS-type" evidence="3">
    <location>
        <begin position="225"/>
        <end position="323"/>
    </location>
</feature>
<protein>
    <submittedName>
        <fullName evidence="4">Transcriptional regulator</fullName>
    </submittedName>
</protein>
<evidence type="ECO:0000259" key="3">
    <source>
        <dbReference type="PROSITE" id="PS01124"/>
    </source>
</evidence>
<dbReference type="SMART" id="SM00342">
    <property type="entry name" value="HTH_ARAC"/>
    <property type="match status" value="1"/>
</dbReference>
<organism evidence="4 5">
    <name type="scientific">Pseudoalteromonas gelatinilytica</name>
    <dbReference type="NCBI Taxonomy" id="1703256"/>
    <lineage>
        <taxon>Bacteria</taxon>
        <taxon>Pseudomonadati</taxon>
        <taxon>Pseudomonadota</taxon>
        <taxon>Gammaproteobacteria</taxon>
        <taxon>Alteromonadales</taxon>
        <taxon>Pseudoalteromonadaceae</taxon>
        <taxon>Pseudoalteromonas</taxon>
    </lineage>
</organism>
<dbReference type="InterPro" id="IPR009057">
    <property type="entry name" value="Homeodomain-like_sf"/>
</dbReference>
<sequence length="331" mass="37430">MIYVVVFVPENPLASSVTGFLDTLAIANQFLAYQGVDEALLFDWQLVSLEGGPQVSSQGVSFETQKLNQIIEPLDCLYFAAQHYQNDKKLLATLNKNKQNYVLNELCSHAKYVGAQCTGVSLLASTGQLDGHIATTSWWLNRFMKAHFLEVDVQVNRLLCQSSKFITSAATNSSLLVALTIIENIFSYEFAARVARCMTVDYQQNSQGRFMHSSEMISQPDRVVDKAKLLVTQQKNPVFTVKLLADECAVTERTLNRRFKHSLGLSPKQYINLVRIEKACWLLVHTDLSIIEISSQLQFVDESALRKAFVKQQGQSMNHYRQFSYKHRKSG</sequence>
<dbReference type="PANTHER" id="PTHR43130">
    <property type="entry name" value="ARAC-FAMILY TRANSCRIPTIONAL REGULATOR"/>
    <property type="match status" value="1"/>
</dbReference>
<dbReference type="Pfam" id="PF12833">
    <property type="entry name" value="HTH_18"/>
    <property type="match status" value="1"/>
</dbReference>
<dbReference type="Proteomes" id="UP000638462">
    <property type="component" value="Unassembled WGS sequence"/>
</dbReference>
<reference evidence="5" key="1">
    <citation type="journal article" date="2019" name="Int. J. Syst. Evol. Microbiol.">
        <title>The Global Catalogue of Microorganisms (GCM) 10K type strain sequencing project: providing services to taxonomists for standard genome sequencing and annotation.</title>
        <authorList>
            <consortium name="The Broad Institute Genomics Platform"/>
            <consortium name="The Broad Institute Genome Sequencing Center for Infectious Disease"/>
            <person name="Wu L."/>
            <person name="Ma J."/>
        </authorList>
    </citation>
    <scope>NUCLEOTIDE SEQUENCE [LARGE SCALE GENOMIC DNA]</scope>
    <source>
        <strain evidence="5">CGMCC 1.15394</strain>
    </source>
</reference>
<dbReference type="SUPFAM" id="SSF52317">
    <property type="entry name" value="Class I glutamine amidotransferase-like"/>
    <property type="match status" value="1"/>
</dbReference>
<dbReference type="InterPro" id="IPR052158">
    <property type="entry name" value="INH-QAR"/>
</dbReference>
<name>A0ABQ1T879_9GAMM</name>
<dbReference type="PROSITE" id="PS01124">
    <property type="entry name" value="HTH_ARAC_FAMILY_2"/>
    <property type="match status" value="1"/>
</dbReference>
<dbReference type="PANTHER" id="PTHR43130:SF11">
    <property type="entry name" value="TRANSCRIPTIONAL REGULATORY PROTEIN"/>
    <property type="match status" value="1"/>
</dbReference>
<gene>
    <name evidence="4" type="ORF">GCM10008027_11060</name>
</gene>
<dbReference type="Gene3D" id="3.40.50.880">
    <property type="match status" value="1"/>
</dbReference>
<dbReference type="EMBL" id="BMIT01000003">
    <property type="protein sequence ID" value="GGE87965.1"/>
    <property type="molecule type" value="Genomic_DNA"/>
</dbReference>
<dbReference type="InterPro" id="IPR018060">
    <property type="entry name" value="HTH_AraC"/>
</dbReference>
<dbReference type="SUPFAM" id="SSF46689">
    <property type="entry name" value="Homeodomain-like"/>
    <property type="match status" value="1"/>
</dbReference>
<keyword evidence="2" id="KW-0804">Transcription</keyword>
<evidence type="ECO:0000313" key="4">
    <source>
        <dbReference type="EMBL" id="GGE87965.1"/>
    </source>
</evidence>
<evidence type="ECO:0000256" key="1">
    <source>
        <dbReference type="ARBA" id="ARBA00023015"/>
    </source>
</evidence>
<evidence type="ECO:0000313" key="5">
    <source>
        <dbReference type="Proteomes" id="UP000638462"/>
    </source>
</evidence>
<dbReference type="InterPro" id="IPR029062">
    <property type="entry name" value="Class_I_gatase-like"/>
</dbReference>
<evidence type="ECO:0000256" key="2">
    <source>
        <dbReference type="ARBA" id="ARBA00023163"/>
    </source>
</evidence>
<accession>A0ABQ1T879</accession>
<keyword evidence="5" id="KW-1185">Reference proteome</keyword>
<dbReference type="Gene3D" id="1.10.10.60">
    <property type="entry name" value="Homeodomain-like"/>
    <property type="match status" value="1"/>
</dbReference>